<name>A0A9D3V505_9ROSI</name>
<sequence length="62" mass="7120">MNIRLKVGVSDIFQIEARAIYEKLTLTWKKGFCKVVTETDNALLIEIIGNDYVADNNLYELI</sequence>
<dbReference type="Pfam" id="PF13456">
    <property type="entry name" value="RVT_3"/>
    <property type="match status" value="1"/>
</dbReference>
<evidence type="ECO:0000259" key="1">
    <source>
        <dbReference type="Pfam" id="PF13456"/>
    </source>
</evidence>
<dbReference type="GO" id="GO:0003676">
    <property type="term" value="F:nucleic acid binding"/>
    <property type="evidence" value="ECO:0007669"/>
    <property type="project" value="InterPro"/>
</dbReference>
<dbReference type="GO" id="GO:0004523">
    <property type="term" value="F:RNA-DNA hybrid ribonuclease activity"/>
    <property type="evidence" value="ECO:0007669"/>
    <property type="project" value="InterPro"/>
</dbReference>
<keyword evidence="3" id="KW-1185">Reference proteome</keyword>
<dbReference type="OrthoDB" id="996967at2759"/>
<evidence type="ECO:0000313" key="2">
    <source>
        <dbReference type="EMBL" id="KAH1072269.1"/>
    </source>
</evidence>
<feature type="domain" description="RNase H type-1" evidence="1">
    <location>
        <begin position="10"/>
        <end position="52"/>
    </location>
</feature>
<dbReference type="EMBL" id="JAIQCV010000008">
    <property type="protein sequence ID" value="KAH1072269.1"/>
    <property type="molecule type" value="Genomic_DNA"/>
</dbReference>
<organism evidence="2 3">
    <name type="scientific">Gossypium stocksii</name>
    <dbReference type="NCBI Taxonomy" id="47602"/>
    <lineage>
        <taxon>Eukaryota</taxon>
        <taxon>Viridiplantae</taxon>
        <taxon>Streptophyta</taxon>
        <taxon>Embryophyta</taxon>
        <taxon>Tracheophyta</taxon>
        <taxon>Spermatophyta</taxon>
        <taxon>Magnoliopsida</taxon>
        <taxon>eudicotyledons</taxon>
        <taxon>Gunneridae</taxon>
        <taxon>Pentapetalae</taxon>
        <taxon>rosids</taxon>
        <taxon>malvids</taxon>
        <taxon>Malvales</taxon>
        <taxon>Malvaceae</taxon>
        <taxon>Malvoideae</taxon>
        <taxon>Gossypium</taxon>
    </lineage>
</organism>
<protein>
    <recommendedName>
        <fullName evidence="1">RNase H type-1 domain-containing protein</fullName>
    </recommendedName>
</protein>
<accession>A0A9D3V505</accession>
<dbReference type="InterPro" id="IPR002156">
    <property type="entry name" value="RNaseH_domain"/>
</dbReference>
<dbReference type="Proteomes" id="UP000828251">
    <property type="component" value="Unassembled WGS sequence"/>
</dbReference>
<evidence type="ECO:0000313" key="3">
    <source>
        <dbReference type="Proteomes" id="UP000828251"/>
    </source>
</evidence>
<reference evidence="2 3" key="1">
    <citation type="journal article" date="2021" name="Plant Biotechnol. J.">
        <title>Multi-omics assisted identification of the key and species-specific regulatory components of drought-tolerant mechanisms in Gossypium stocksii.</title>
        <authorList>
            <person name="Yu D."/>
            <person name="Ke L."/>
            <person name="Zhang D."/>
            <person name="Wu Y."/>
            <person name="Sun Y."/>
            <person name="Mei J."/>
            <person name="Sun J."/>
            <person name="Sun Y."/>
        </authorList>
    </citation>
    <scope>NUCLEOTIDE SEQUENCE [LARGE SCALE GENOMIC DNA]</scope>
    <source>
        <strain evidence="3">cv. E1</strain>
        <tissue evidence="2">Leaf</tissue>
    </source>
</reference>
<comment type="caution">
    <text evidence="2">The sequence shown here is derived from an EMBL/GenBank/DDBJ whole genome shotgun (WGS) entry which is preliminary data.</text>
</comment>
<dbReference type="AlphaFoldDB" id="A0A9D3V505"/>
<gene>
    <name evidence="2" type="ORF">J1N35_024597</name>
</gene>
<proteinExistence type="predicted"/>